<organism evidence="1 2">
    <name type="scientific">Limosilactobacillus reuteri</name>
    <name type="common">Lactobacillus reuteri</name>
    <dbReference type="NCBI Taxonomy" id="1598"/>
    <lineage>
        <taxon>Bacteria</taxon>
        <taxon>Bacillati</taxon>
        <taxon>Bacillota</taxon>
        <taxon>Bacilli</taxon>
        <taxon>Lactobacillales</taxon>
        <taxon>Lactobacillaceae</taxon>
        <taxon>Limosilactobacillus</taxon>
    </lineage>
</organism>
<evidence type="ECO:0000313" key="1">
    <source>
        <dbReference type="EMBL" id="PWT46950.1"/>
    </source>
</evidence>
<dbReference type="AlphaFoldDB" id="A0A317GHS2"/>
<evidence type="ECO:0000313" key="2">
    <source>
        <dbReference type="Proteomes" id="UP000245866"/>
    </source>
</evidence>
<reference evidence="1 2" key="1">
    <citation type="journal article" date="2018" name="Front. Microbiol.">
        <title>Comparative Genomics of the Herbivore Gut Symbiont Lactobacillus reuteri Reveals Genetic Diversity and Lifestyle Adaptation.</title>
        <authorList>
            <person name="Zhao J."/>
        </authorList>
    </citation>
    <scope>NUCLEOTIDE SEQUENCE [LARGE SCALE GENOMIC DNA]</scope>
    <source>
        <strain evidence="1 2">LR12</strain>
    </source>
</reference>
<protein>
    <recommendedName>
        <fullName evidence="3">DUF4393 domain-containing protein</fullName>
    </recommendedName>
</protein>
<dbReference type="InterPro" id="IPR025506">
    <property type="entry name" value="Abi_alpha"/>
</dbReference>
<dbReference type="Gene3D" id="3.30.110.190">
    <property type="match status" value="1"/>
</dbReference>
<name>A0A317GHS2_LIMRT</name>
<dbReference type="Pfam" id="PF14337">
    <property type="entry name" value="Abi_alpha"/>
    <property type="match status" value="1"/>
</dbReference>
<proteinExistence type="predicted"/>
<evidence type="ECO:0008006" key="3">
    <source>
        <dbReference type="Google" id="ProtNLM"/>
    </source>
</evidence>
<dbReference type="Proteomes" id="UP000245866">
    <property type="component" value="Unassembled WGS sequence"/>
</dbReference>
<dbReference type="EMBL" id="QGHS01000054">
    <property type="protein sequence ID" value="PWT46950.1"/>
    <property type="molecule type" value="Genomic_DNA"/>
</dbReference>
<dbReference type="RefSeq" id="WP_134907430.1">
    <property type="nucleotide sequence ID" value="NZ_JAJAOX010000342.1"/>
</dbReference>
<accession>A0A317GHS2</accession>
<comment type="caution">
    <text evidence="1">The sequence shown here is derived from an EMBL/GenBank/DDBJ whole genome shotgun (WGS) entry which is preliminary data.</text>
</comment>
<sequence length="268" mass="30531">MDPNFMESVSNWLPQSTKEKLLNPSAEAIGLGISALFYKIFYKPIRYGIIQRQEVNDLINRTSEKVSKIPKDKQTLEKRGLIAKSVENSQYSLDSDQLREMFANIIANTANKDYVGGVYPVFPTILSNMAPHDAYFIKRITTGNKIREKIALENFVIYGQNLKTGEQVSLTYARNIICIKEGSMTLIDRPEQSINLLQSFGILKITDENPISLDPEYEVLENKYFNSNKIPKSTNEFSWLSPKGHRKVLEVTDLGKLFLESILGIHFN</sequence>
<gene>
    <name evidence="1" type="ORF">DKZ23_05445</name>
</gene>